<dbReference type="Gene3D" id="2.160.10.10">
    <property type="entry name" value="Hexapeptide repeat proteins"/>
    <property type="match status" value="1"/>
</dbReference>
<name>A0ABY3MXS0_9GAMM</name>
<dbReference type="Proteomes" id="UP000815846">
    <property type="component" value="Unassembled WGS sequence"/>
</dbReference>
<dbReference type="InterPro" id="IPR011004">
    <property type="entry name" value="Trimer_LpxA-like_sf"/>
</dbReference>
<reference evidence="1 2" key="1">
    <citation type="submission" date="2019-08" db="EMBL/GenBank/DDBJ databases">
        <title>Microbe sample from Colwellia echini.</title>
        <authorList>
            <person name="Christiansen L."/>
            <person name="Pathiraja D."/>
            <person name="Schultz-Johansen M."/>
            <person name="Choi I.-G."/>
            <person name="Stougaard P."/>
        </authorList>
    </citation>
    <scope>NUCLEOTIDE SEQUENCE [LARGE SCALE GENOMIC DNA]</scope>
    <source>
        <strain evidence="1 2">A3</strain>
    </source>
</reference>
<keyword evidence="1" id="KW-0012">Acyltransferase</keyword>
<proteinExistence type="predicted"/>
<dbReference type="GO" id="GO:0016746">
    <property type="term" value="F:acyltransferase activity"/>
    <property type="evidence" value="ECO:0007669"/>
    <property type="project" value="UniProtKB-KW"/>
</dbReference>
<accession>A0ABY3MXS0</accession>
<dbReference type="PANTHER" id="PTHR23416">
    <property type="entry name" value="SIALIC ACID SYNTHASE-RELATED"/>
    <property type="match status" value="1"/>
</dbReference>
<keyword evidence="1" id="KW-0808">Transferase</keyword>
<organism evidence="1 2">
    <name type="scientific">Colwellia echini</name>
    <dbReference type="NCBI Taxonomy" id="1982103"/>
    <lineage>
        <taxon>Bacteria</taxon>
        <taxon>Pseudomonadati</taxon>
        <taxon>Pseudomonadota</taxon>
        <taxon>Gammaproteobacteria</taxon>
        <taxon>Alteromonadales</taxon>
        <taxon>Colwelliaceae</taxon>
        <taxon>Colwellia</taxon>
    </lineage>
</organism>
<keyword evidence="2" id="KW-1185">Reference proteome</keyword>
<gene>
    <name evidence="1" type="ORF">CWS31_008905</name>
</gene>
<sequence length="199" mass="21805">MKRVIKFIFRSVFILCALPFALLFFISPTSQKKPLFTGLSQLFSLIPGRLGSYFRNSLYSLIMKHCSNNGVIYFGTLFSDPDTEIHDDVYIGPQCNIGKSVIGKNTLIASGVHILSGKNQHNFDDLDTPIQQQGGQYQKIVIGEDCWIGNTAVIMANVGNKAIVAAGAVVINDVPDYAIVAGNPAKIIKQRNQSLIQIT</sequence>
<dbReference type="EMBL" id="PJAI02000008">
    <property type="protein sequence ID" value="TYK65832.1"/>
    <property type="molecule type" value="Genomic_DNA"/>
</dbReference>
<dbReference type="InterPro" id="IPR001451">
    <property type="entry name" value="Hexapep"/>
</dbReference>
<protein>
    <submittedName>
        <fullName evidence="1">Acyltransferase</fullName>
    </submittedName>
</protein>
<evidence type="ECO:0000313" key="1">
    <source>
        <dbReference type="EMBL" id="TYK65832.1"/>
    </source>
</evidence>
<comment type="caution">
    <text evidence="1">The sequence shown here is derived from an EMBL/GenBank/DDBJ whole genome shotgun (WGS) entry which is preliminary data.</text>
</comment>
<dbReference type="SUPFAM" id="SSF51161">
    <property type="entry name" value="Trimeric LpxA-like enzymes"/>
    <property type="match status" value="1"/>
</dbReference>
<dbReference type="InterPro" id="IPR051159">
    <property type="entry name" value="Hexapeptide_acetyltransf"/>
</dbReference>
<dbReference type="Pfam" id="PF00132">
    <property type="entry name" value="Hexapep"/>
    <property type="match status" value="1"/>
</dbReference>
<dbReference type="CDD" id="cd04647">
    <property type="entry name" value="LbH_MAT_like"/>
    <property type="match status" value="1"/>
</dbReference>
<evidence type="ECO:0000313" key="2">
    <source>
        <dbReference type="Proteomes" id="UP000815846"/>
    </source>
</evidence>